<proteinExistence type="predicted"/>
<dbReference type="Proteomes" id="UP001500467">
    <property type="component" value="Unassembled WGS sequence"/>
</dbReference>
<dbReference type="EMBL" id="BAAALM010000018">
    <property type="protein sequence ID" value="GAA1219890.1"/>
    <property type="molecule type" value="Genomic_DNA"/>
</dbReference>
<evidence type="ECO:0008006" key="4">
    <source>
        <dbReference type="Google" id="ProtNLM"/>
    </source>
</evidence>
<reference evidence="3" key="1">
    <citation type="journal article" date="2019" name="Int. J. Syst. Evol. Microbiol.">
        <title>The Global Catalogue of Microorganisms (GCM) 10K type strain sequencing project: providing services to taxonomists for standard genome sequencing and annotation.</title>
        <authorList>
            <consortium name="The Broad Institute Genomics Platform"/>
            <consortium name="The Broad Institute Genome Sequencing Center for Infectious Disease"/>
            <person name="Wu L."/>
            <person name="Ma J."/>
        </authorList>
    </citation>
    <scope>NUCLEOTIDE SEQUENCE [LARGE SCALE GENOMIC DNA]</scope>
    <source>
        <strain evidence="3">JCM 13022</strain>
    </source>
</reference>
<protein>
    <recommendedName>
        <fullName evidence="4">WXG100 family type VII secretion target</fullName>
    </recommendedName>
</protein>
<feature type="region of interest" description="Disordered" evidence="1">
    <location>
        <begin position="20"/>
        <end position="39"/>
    </location>
</feature>
<evidence type="ECO:0000313" key="3">
    <source>
        <dbReference type="Proteomes" id="UP001500467"/>
    </source>
</evidence>
<sequence>MPRLYHRKPQLLGSVARRRGVEAGCDPESEEDATGSGMAGFGAVPDELRQTAGRIAQTVERAAEVAWQGPGGNYGHGDIQSAWGRFMDDVDRQLRSLRERAGEHGSGLRDAADRYLEQEQEGLGVFSELQEAVERSPQTPALGAAPGRIASVLDGGV</sequence>
<gene>
    <name evidence="2" type="ORF">GCM10009675_48330</name>
</gene>
<evidence type="ECO:0000256" key="1">
    <source>
        <dbReference type="SAM" id="MobiDB-lite"/>
    </source>
</evidence>
<evidence type="ECO:0000313" key="2">
    <source>
        <dbReference type="EMBL" id="GAA1219890.1"/>
    </source>
</evidence>
<accession>A0ABP4GD45</accession>
<comment type="caution">
    <text evidence="2">The sequence shown here is derived from an EMBL/GenBank/DDBJ whole genome shotgun (WGS) entry which is preliminary data.</text>
</comment>
<organism evidence="2 3">
    <name type="scientific">Prauserella alba</name>
    <dbReference type="NCBI Taxonomy" id="176898"/>
    <lineage>
        <taxon>Bacteria</taxon>
        <taxon>Bacillati</taxon>
        <taxon>Actinomycetota</taxon>
        <taxon>Actinomycetes</taxon>
        <taxon>Pseudonocardiales</taxon>
        <taxon>Pseudonocardiaceae</taxon>
        <taxon>Prauserella</taxon>
    </lineage>
</organism>
<keyword evidence="3" id="KW-1185">Reference proteome</keyword>
<name>A0ABP4GD45_9PSEU</name>